<keyword evidence="5" id="KW-0472">Membrane</keyword>
<dbReference type="Pfam" id="PF00560">
    <property type="entry name" value="LRR_1"/>
    <property type="match status" value="1"/>
</dbReference>
<dbReference type="InterPro" id="IPR032675">
    <property type="entry name" value="LRR_dom_sf"/>
</dbReference>
<evidence type="ECO:0000259" key="7">
    <source>
        <dbReference type="SMART" id="SM00082"/>
    </source>
</evidence>
<evidence type="ECO:0000256" key="1">
    <source>
        <dbReference type="ARBA" id="ARBA00022614"/>
    </source>
</evidence>
<dbReference type="InterPro" id="IPR001611">
    <property type="entry name" value="Leu-rich_rpt"/>
</dbReference>
<dbReference type="Gene3D" id="3.80.10.10">
    <property type="entry name" value="Ribonuclease Inhibitor"/>
    <property type="match status" value="1"/>
</dbReference>
<keyword evidence="2 6" id="KW-0732">Signal</keyword>
<keyword evidence="5" id="KW-0812">Transmembrane</keyword>
<feature type="region of interest" description="Disordered" evidence="4">
    <location>
        <begin position="559"/>
        <end position="603"/>
    </location>
</feature>
<dbReference type="SMART" id="SM00369">
    <property type="entry name" value="LRR_TYP"/>
    <property type="match status" value="5"/>
</dbReference>
<dbReference type="SMART" id="SM00082">
    <property type="entry name" value="LRRCT"/>
    <property type="match status" value="1"/>
</dbReference>
<keyword evidence="9" id="KW-1185">Reference proteome</keyword>
<name>A0ABQ8LYZ7_LABRO</name>
<evidence type="ECO:0000256" key="3">
    <source>
        <dbReference type="ARBA" id="ARBA00022737"/>
    </source>
</evidence>
<organism evidence="8 9">
    <name type="scientific">Labeo rohita</name>
    <name type="common">Indian major carp</name>
    <name type="synonym">Cyprinus rohita</name>
    <dbReference type="NCBI Taxonomy" id="84645"/>
    <lineage>
        <taxon>Eukaryota</taxon>
        <taxon>Metazoa</taxon>
        <taxon>Chordata</taxon>
        <taxon>Craniata</taxon>
        <taxon>Vertebrata</taxon>
        <taxon>Euteleostomi</taxon>
        <taxon>Actinopterygii</taxon>
        <taxon>Neopterygii</taxon>
        <taxon>Teleostei</taxon>
        <taxon>Ostariophysi</taxon>
        <taxon>Cypriniformes</taxon>
        <taxon>Cyprinidae</taxon>
        <taxon>Labeoninae</taxon>
        <taxon>Labeonini</taxon>
        <taxon>Labeo</taxon>
    </lineage>
</organism>
<keyword evidence="5" id="KW-1133">Transmembrane helix</keyword>
<feature type="compositionally biased region" description="Basic residues" evidence="4">
    <location>
        <begin position="444"/>
        <end position="455"/>
    </location>
</feature>
<feature type="compositionally biased region" description="Polar residues" evidence="4">
    <location>
        <begin position="464"/>
        <end position="477"/>
    </location>
</feature>
<dbReference type="InterPro" id="IPR000483">
    <property type="entry name" value="Cys-rich_flank_reg_C"/>
</dbReference>
<evidence type="ECO:0000256" key="6">
    <source>
        <dbReference type="SAM" id="SignalP"/>
    </source>
</evidence>
<evidence type="ECO:0000256" key="5">
    <source>
        <dbReference type="SAM" id="Phobius"/>
    </source>
</evidence>
<dbReference type="InterPro" id="IPR003591">
    <property type="entry name" value="Leu-rich_rpt_typical-subtyp"/>
</dbReference>
<evidence type="ECO:0000256" key="2">
    <source>
        <dbReference type="ARBA" id="ARBA00022729"/>
    </source>
</evidence>
<dbReference type="InterPro" id="IPR028003">
    <property type="entry name" value="KDF1"/>
</dbReference>
<feature type="region of interest" description="Disordered" evidence="4">
    <location>
        <begin position="623"/>
        <end position="650"/>
    </location>
</feature>
<dbReference type="SUPFAM" id="SSF52058">
    <property type="entry name" value="L domain-like"/>
    <property type="match status" value="1"/>
</dbReference>
<feature type="chain" id="PRO_5045520713" evidence="6">
    <location>
        <begin position="33"/>
        <end position="802"/>
    </location>
</feature>
<evidence type="ECO:0000256" key="4">
    <source>
        <dbReference type="SAM" id="MobiDB-lite"/>
    </source>
</evidence>
<dbReference type="PANTHER" id="PTHR35085:SF1">
    <property type="entry name" value="KERATINOCYTE DIFFERENTIATION FACTOR 1"/>
    <property type="match status" value="1"/>
</dbReference>
<feature type="compositionally biased region" description="Polar residues" evidence="4">
    <location>
        <begin position="638"/>
        <end position="650"/>
    </location>
</feature>
<keyword evidence="1" id="KW-0433">Leucine-rich repeat</keyword>
<feature type="region of interest" description="Disordered" evidence="4">
    <location>
        <begin position="438"/>
        <end position="517"/>
    </location>
</feature>
<evidence type="ECO:0000313" key="9">
    <source>
        <dbReference type="Proteomes" id="UP000830375"/>
    </source>
</evidence>
<protein>
    <submittedName>
        <fullName evidence="8">Trophoblast glycoprotein</fullName>
    </submittedName>
</protein>
<feature type="signal peptide" evidence="6">
    <location>
        <begin position="1"/>
        <end position="32"/>
    </location>
</feature>
<dbReference type="Pfam" id="PF15551">
    <property type="entry name" value="DUF4656"/>
    <property type="match status" value="1"/>
</dbReference>
<feature type="compositionally biased region" description="Basic and acidic residues" evidence="4">
    <location>
        <begin position="743"/>
        <end position="770"/>
    </location>
</feature>
<feature type="transmembrane region" description="Helical" evidence="5">
    <location>
        <begin position="318"/>
        <end position="338"/>
    </location>
</feature>
<feature type="region of interest" description="Disordered" evidence="4">
    <location>
        <begin position="737"/>
        <end position="770"/>
    </location>
</feature>
<evidence type="ECO:0000313" key="8">
    <source>
        <dbReference type="EMBL" id="KAI2654838.1"/>
    </source>
</evidence>
<feature type="domain" description="LRRCT" evidence="7">
    <location>
        <begin position="250"/>
        <end position="302"/>
    </location>
</feature>
<dbReference type="PROSITE" id="PS51450">
    <property type="entry name" value="LRR"/>
    <property type="match status" value="1"/>
</dbReference>
<dbReference type="Proteomes" id="UP000830375">
    <property type="component" value="Unassembled WGS sequence"/>
</dbReference>
<dbReference type="EMBL" id="JACTAM010000016">
    <property type="protein sequence ID" value="KAI2654838.1"/>
    <property type="molecule type" value="Genomic_DNA"/>
</dbReference>
<comment type="caution">
    <text evidence="8">The sequence shown here is derived from an EMBL/GenBank/DDBJ whole genome shotgun (WGS) entry which is preliminary data.</text>
</comment>
<accession>A0ABQ8LYZ7</accession>
<proteinExistence type="predicted"/>
<reference evidence="8 9" key="1">
    <citation type="submission" date="2022-01" db="EMBL/GenBank/DDBJ databases">
        <title>A high-quality chromosome-level genome assembly of rohu carp, Labeo rohita.</title>
        <authorList>
            <person name="Arick M.A. II"/>
            <person name="Hsu C.-Y."/>
            <person name="Magbanua Z."/>
            <person name="Pechanova O."/>
            <person name="Grover C."/>
            <person name="Miller E."/>
            <person name="Thrash A."/>
            <person name="Ezzel L."/>
            <person name="Alam S."/>
            <person name="Benzie J."/>
            <person name="Hamilton M."/>
            <person name="Karsi A."/>
            <person name="Lawrence M.L."/>
            <person name="Peterson D.G."/>
        </authorList>
    </citation>
    <scope>NUCLEOTIDE SEQUENCE [LARGE SCALE GENOMIC DNA]</scope>
    <source>
        <strain evidence="9">BAU-BD-2019</strain>
        <tissue evidence="8">Blood</tissue>
    </source>
</reference>
<keyword evidence="3" id="KW-0677">Repeat</keyword>
<gene>
    <name evidence="8" type="ORF">H4Q32_017101</name>
</gene>
<dbReference type="Pfam" id="PF13855">
    <property type="entry name" value="LRR_8"/>
    <property type="match status" value="2"/>
</dbReference>
<sequence length="802" mass="89060">MLRTVSASVWMMPPAVSLTLVCAMLCVSACVALCPPRCECSESQRKVRCVSAALLRVPAAIPSDTSSLIITGNAIHRLDHSAFSELQNVTHLNLSNNGIMEIGSHAFSSLLMLRSLILNNNQLVLIHPEAFSVPGSPLQELSLRSSLYNYTSLTDLITALRWGELTNLLRLDLSGNRLVLLPPGMFAPLPNLQRLHLRNNSLVAVYNSTFSGVEQLLELDLTGNAFRTISDEGLRELERLGHVRLLLGQNPYSCTCEAQEFANWLNSSKVRVGDVDRLYCEFPASLHDASLRGLSAQLLGCYGKAREEITDLSLQTSYVFLGLVLGFVGMIFLLVVYLNRKGIKKWITDIHEACRDVLEGYHYRYEIDSDPRLGRVSHGQQGRPRMDPRLAHISTDSRITQIPSDIETLLSITLSGAAHHIRRYRLCPQYFATVEERREMKGTGTHHKTRPHSSSRSRADGYRQSRTYSRDSNTSQETYKDNYSEQPRSIDSQFPRKTHPHYANGRGSETLGFIPGSADSPQGTQACGSCASLGWSGCKALLCCILTCGLYGSRKPCLPSNETSTDNPLKAEPEPRKSNGLALSNPTCGVSLEPSKPRQLPSSGSFRYGDVYFAGKKVEYPVNSEAPPRRTRTAGKGDNNQRPISNTSIYSREDLDLDDLDDGGTDIDSLITKKLLELYKMHQIEQLAKCTSDVSFSRKTNEISDLINSIAQDYNLEEQEAECRLVHGVIRISTRNKSSKGYKSKDYKSHDAMQHTNGRRDGTLPDKLTPSDELARKMRGHSGKSKCLASHLYLLDGLMGKK</sequence>
<dbReference type="PANTHER" id="PTHR35085">
    <property type="entry name" value="KERATINOCYTE DIFFERENTIATION FACTOR 1"/>
    <property type="match status" value="1"/>
</dbReference>